<evidence type="ECO:0000256" key="3">
    <source>
        <dbReference type="ARBA" id="ARBA00023155"/>
    </source>
</evidence>
<dbReference type="SUPFAM" id="SSF46689">
    <property type="entry name" value="Homeodomain-like"/>
    <property type="match status" value="1"/>
</dbReference>
<evidence type="ECO:0000256" key="2">
    <source>
        <dbReference type="ARBA" id="ARBA00023125"/>
    </source>
</evidence>
<dbReference type="PRINTS" id="PR00024">
    <property type="entry name" value="HOMEOBOX"/>
</dbReference>
<accession>A0A8T1SBM6</accession>
<keyword evidence="9" id="KW-1185">Reference proteome</keyword>
<dbReference type="PANTHER" id="PTHR24340">
    <property type="entry name" value="HOMEOBOX PROTEIN NKX"/>
    <property type="match status" value="1"/>
</dbReference>
<evidence type="ECO:0000256" key="1">
    <source>
        <dbReference type="ARBA" id="ARBA00004123"/>
    </source>
</evidence>
<evidence type="ECO:0000256" key="5">
    <source>
        <dbReference type="PROSITE-ProRule" id="PRU00108"/>
    </source>
</evidence>
<protein>
    <submittedName>
        <fullName evidence="8">NK2 homeobox 1</fullName>
    </submittedName>
</protein>
<keyword evidence="3 5" id="KW-0371">Homeobox</keyword>
<dbReference type="GO" id="GO:0000978">
    <property type="term" value="F:RNA polymerase II cis-regulatory region sequence-specific DNA binding"/>
    <property type="evidence" value="ECO:0007669"/>
    <property type="project" value="TreeGrafter"/>
</dbReference>
<gene>
    <name evidence="8" type="ORF">G0U57_012386</name>
</gene>
<proteinExistence type="predicted"/>
<dbReference type="Gene3D" id="1.10.10.60">
    <property type="entry name" value="Homeodomain-like"/>
    <property type="match status" value="1"/>
</dbReference>
<comment type="caution">
    <text evidence="8">The sequence shown here is derived from an EMBL/GenBank/DDBJ whole genome shotgun (WGS) entry which is preliminary data.</text>
</comment>
<dbReference type="AlphaFoldDB" id="A0A8T1SBM6"/>
<dbReference type="GO" id="GO:0005634">
    <property type="term" value="C:nucleus"/>
    <property type="evidence" value="ECO:0007669"/>
    <property type="project" value="UniProtKB-SubCell"/>
</dbReference>
<feature type="domain" description="Homeobox" evidence="7">
    <location>
        <begin position="117"/>
        <end position="177"/>
    </location>
</feature>
<evidence type="ECO:0000256" key="4">
    <source>
        <dbReference type="ARBA" id="ARBA00023242"/>
    </source>
</evidence>
<organism evidence="8 9">
    <name type="scientific">Chelydra serpentina</name>
    <name type="common">Snapping turtle</name>
    <name type="synonym">Testudo serpentina</name>
    <dbReference type="NCBI Taxonomy" id="8475"/>
    <lineage>
        <taxon>Eukaryota</taxon>
        <taxon>Metazoa</taxon>
        <taxon>Chordata</taxon>
        <taxon>Craniata</taxon>
        <taxon>Vertebrata</taxon>
        <taxon>Euteleostomi</taxon>
        <taxon>Archelosauria</taxon>
        <taxon>Testudinata</taxon>
        <taxon>Testudines</taxon>
        <taxon>Cryptodira</taxon>
        <taxon>Durocryptodira</taxon>
        <taxon>Americhelydia</taxon>
        <taxon>Chelydroidea</taxon>
        <taxon>Chelydridae</taxon>
        <taxon>Chelydra</taxon>
    </lineage>
</organism>
<name>A0A8T1SBM6_CHESE</name>
<dbReference type="PANTHER" id="PTHR24340:SF40">
    <property type="entry name" value="HOMEOBOX PROTEIN NKX-2.4"/>
    <property type="match status" value="1"/>
</dbReference>
<dbReference type="PROSITE" id="PS00027">
    <property type="entry name" value="HOMEOBOX_1"/>
    <property type="match status" value="1"/>
</dbReference>
<dbReference type="PROSITE" id="PS50071">
    <property type="entry name" value="HOMEOBOX_2"/>
    <property type="match status" value="1"/>
</dbReference>
<dbReference type="CDD" id="cd00086">
    <property type="entry name" value="homeodomain"/>
    <property type="match status" value="1"/>
</dbReference>
<dbReference type="SMART" id="SM00389">
    <property type="entry name" value="HOX"/>
    <property type="match status" value="1"/>
</dbReference>
<evidence type="ECO:0000313" key="8">
    <source>
        <dbReference type="EMBL" id="KAG6926280.1"/>
    </source>
</evidence>
<dbReference type="InterPro" id="IPR050394">
    <property type="entry name" value="Homeobox_NK-like"/>
</dbReference>
<feature type="non-terminal residue" evidence="8">
    <location>
        <position position="1"/>
    </location>
</feature>
<evidence type="ECO:0000313" key="9">
    <source>
        <dbReference type="Proteomes" id="UP000765507"/>
    </source>
</evidence>
<dbReference type="InterPro" id="IPR020479">
    <property type="entry name" value="HD_metazoa"/>
</dbReference>
<dbReference type="InterPro" id="IPR001356">
    <property type="entry name" value="HD"/>
</dbReference>
<dbReference type="Proteomes" id="UP000765507">
    <property type="component" value="Unassembled WGS sequence"/>
</dbReference>
<dbReference type="GO" id="GO:0000981">
    <property type="term" value="F:DNA-binding transcription factor activity, RNA polymerase II-specific"/>
    <property type="evidence" value="ECO:0007669"/>
    <property type="project" value="InterPro"/>
</dbReference>
<reference evidence="8 9" key="1">
    <citation type="journal article" date="2020" name="G3 (Bethesda)">
        <title>Draft Genome of the Common Snapping Turtle, Chelydra serpentina, a Model for Phenotypic Plasticity in Reptiles.</title>
        <authorList>
            <person name="Das D."/>
            <person name="Singh S.K."/>
            <person name="Bierstedt J."/>
            <person name="Erickson A."/>
            <person name="Galli G.L.J."/>
            <person name="Crossley D.A. 2nd"/>
            <person name="Rhen T."/>
        </authorList>
    </citation>
    <scope>NUCLEOTIDE SEQUENCE [LARGE SCALE GENOMIC DNA]</scope>
    <source>
        <strain evidence="8">KW</strain>
    </source>
</reference>
<keyword evidence="2 5" id="KW-0238">DNA-binding</keyword>
<keyword evidence="4 5" id="KW-0539">Nucleus</keyword>
<feature type="DNA-binding region" description="Homeobox" evidence="5">
    <location>
        <begin position="119"/>
        <end position="178"/>
    </location>
</feature>
<comment type="subcellular location">
    <subcellularLocation>
        <location evidence="1 5 6">Nucleus</location>
    </subcellularLocation>
</comment>
<dbReference type="InterPro" id="IPR017970">
    <property type="entry name" value="Homeobox_CS"/>
</dbReference>
<evidence type="ECO:0000259" key="7">
    <source>
        <dbReference type="PROSITE" id="PS50071"/>
    </source>
</evidence>
<dbReference type="InterPro" id="IPR009057">
    <property type="entry name" value="Homeodomain-like_sf"/>
</dbReference>
<dbReference type="OrthoDB" id="3137333at2759"/>
<dbReference type="GO" id="GO:0030154">
    <property type="term" value="P:cell differentiation"/>
    <property type="evidence" value="ECO:0007669"/>
    <property type="project" value="TreeGrafter"/>
</dbReference>
<sequence length="183" mass="20831">MEPSCMEGFGQFMQVTHQPCLQPALGPSGFSVTHCVSQSSMRGYCAGTFPGPADLPAYHQDNYRNGVANGDWYGQTQDGPYPPISRYMGPSGFNMPSTGCLGYIGEVAKSTLFLQNTSRRKRRVLFSQAQVYELEKRFELQKYLTAPEREHLAKVTHLTPNQVKIWFQNHRYKMKRQAKQRDL</sequence>
<dbReference type="Pfam" id="PF00046">
    <property type="entry name" value="Homeodomain"/>
    <property type="match status" value="1"/>
</dbReference>
<evidence type="ECO:0000256" key="6">
    <source>
        <dbReference type="RuleBase" id="RU000682"/>
    </source>
</evidence>
<dbReference type="EMBL" id="JAHGAV010000332">
    <property type="protein sequence ID" value="KAG6926280.1"/>
    <property type="molecule type" value="Genomic_DNA"/>
</dbReference>